<feature type="signal peptide" evidence="1">
    <location>
        <begin position="1"/>
        <end position="17"/>
    </location>
</feature>
<sequence>MKNIFLLLVALAVVYFATTGSKSTRTVAKAVPATSLKKNISVGHLAVYDQLNLEQSGLQRDVFEYALRGWQKMDTSKAMLTIVDLSQPSNHKRLYVVDLFNKKLLFNTYVSHGRNSGDLVPTQFSNTQSSFQSSLGFYQTLNTYMGRHGLSLQLKGLEKGYNDNVYNRNIVLHGADYVCEDFIRKTGRLGRSQGCPAVPYADSKAIIQAVKGGSCLFVYSPNPNYLKESAYLASPYTSLKNLSLPAASTSATL</sequence>
<accession>A0A927AU15</accession>
<dbReference type="Pfam" id="PF13645">
    <property type="entry name" value="YkuD_2"/>
    <property type="match status" value="1"/>
</dbReference>
<organism evidence="2 3">
    <name type="scientific">Spirosoma profusum</name>
    <dbReference type="NCBI Taxonomy" id="2771354"/>
    <lineage>
        <taxon>Bacteria</taxon>
        <taxon>Pseudomonadati</taxon>
        <taxon>Bacteroidota</taxon>
        <taxon>Cytophagia</taxon>
        <taxon>Cytophagales</taxon>
        <taxon>Cytophagaceae</taxon>
        <taxon>Spirosoma</taxon>
    </lineage>
</organism>
<dbReference type="AlphaFoldDB" id="A0A927AU15"/>
<dbReference type="RefSeq" id="WP_190887789.1">
    <property type="nucleotide sequence ID" value="NZ_JACWZY010000011.1"/>
</dbReference>
<dbReference type="PANTHER" id="PTHR38477:SF1">
    <property type="entry name" value="MUREIN L,D-TRANSPEPTIDASE CATALYTIC DOMAIN FAMILY PROTEIN"/>
    <property type="match status" value="1"/>
</dbReference>
<comment type="caution">
    <text evidence="2">The sequence shown here is derived from an EMBL/GenBank/DDBJ whole genome shotgun (WGS) entry which is preliminary data.</text>
</comment>
<name>A0A927AU15_9BACT</name>
<evidence type="ECO:0000313" key="2">
    <source>
        <dbReference type="EMBL" id="MBD2701937.1"/>
    </source>
</evidence>
<gene>
    <name evidence="2" type="ORF">IC229_14910</name>
</gene>
<evidence type="ECO:0000313" key="3">
    <source>
        <dbReference type="Proteomes" id="UP000598820"/>
    </source>
</evidence>
<reference evidence="2" key="1">
    <citation type="submission" date="2020-09" db="EMBL/GenBank/DDBJ databases">
        <authorList>
            <person name="Kim M.K."/>
        </authorList>
    </citation>
    <scope>NUCLEOTIDE SEQUENCE</scope>
    <source>
        <strain evidence="2">BT702</strain>
    </source>
</reference>
<dbReference type="Proteomes" id="UP000598820">
    <property type="component" value="Unassembled WGS sequence"/>
</dbReference>
<dbReference type="PANTHER" id="PTHR38477">
    <property type="entry name" value="HYPOTHETICAL EXPORTED PROTEIN"/>
    <property type="match status" value="1"/>
</dbReference>
<keyword evidence="3" id="KW-1185">Reference proteome</keyword>
<keyword evidence="1" id="KW-0732">Signal</keyword>
<protein>
    <submittedName>
        <fullName evidence="2">Murein L,D-transpeptidase catalytic domain family protein</fullName>
    </submittedName>
</protein>
<evidence type="ECO:0000256" key="1">
    <source>
        <dbReference type="SAM" id="SignalP"/>
    </source>
</evidence>
<dbReference type="EMBL" id="JACWZY010000011">
    <property type="protein sequence ID" value="MBD2701937.1"/>
    <property type="molecule type" value="Genomic_DNA"/>
</dbReference>
<dbReference type="InterPro" id="IPR032676">
    <property type="entry name" value="YkuD_2"/>
</dbReference>
<proteinExistence type="predicted"/>
<feature type="chain" id="PRO_5037265625" evidence="1">
    <location>
        <begin position="18"/>
        <end position="253"/>
    </location>
</feature>